<dbReference type="PRINTS" id="PR00974">
    <property type="entry name" value="RIBOSOMALS18"/>
</dbReference>
<comment type="caution">
    <text evidence="7">The sequence shown here is derived from an EMBL/GenBank/DDBJ whole genome shotgun (WGS) entry which is preliminary data.</text>
</comment>
<dbReference type="SUPFAM" id="SSF46911">
    <property type="entry name" value="Ribosomal protein S18"/>
    <property type="match status" value="1"/>
</dbReference>
<keyword evidence="3 5" id="KW-0687">Ribonucleoprotein</keyword>
<dbReference type="GO" id="GO:0003735">
    <property type="term" value="F:structural constituent of ribosome"/>
    <property type="evidence" value="ECO:0007669"/>
    <property type="project" value="InterPro"/>
</dbReference>
<evidence type="ECO:0000256" key="1">
    <source>
        <dbReference type="ARBA" id="ARBA00005589"/>
    </source>
</evidence>
<gene>
    <name evidence="5 7" type="primary">rpsR</name>
    <name evidence="7" type="ORF">DW687_10785</name>
</gene>
<evidence type="ECO:0000313" key="8">
    <source>
        <dbReference type="Proteomes" id="UP000261212"/>
    </source>
</evidence>
<protein>
    <recommendedName>
        <fullName evidence="4 5">Small ribosomal subunit protein bS18</fullName>
    </recommendedName>
</protein>
<dbReference type="NCBIfam" id="TIGR00165">
    <property type="entry name" value="S18"/>
    <property type="match status" value="1"/>
</dbReference>
<dbReference type="HAMAP" id="MF_00270">
    <property type="entry name" value="Ribosomal_bS18"/>
    <property type="match status" value="1"/>
</dbReference>
<dbReference type="InterPro" id="IPR018275">
    <property type="entry name" value="Ribosomal_bS18_CS"/>
</dbReference>
<evidence type="ECO:0000256" key="4">
    <source>
        <dbReference type="ARBA" id="ARBA00035141"/>
    </source>
</evidence>
<keyword evidence="5" id="KW-0699">rRNA-binding</keyword>
<dbReference type="GO" id="GO:0006412">
    <property type="term" value="P:translation"/>
    <property type="evidence" value="ECO:0007669"/>
    <property type="project" value="UniProtKB-UniRule"/>
</dbReference>
<evidence type="ECO:0000256" key="3">
    <source>
        <dbReference type="ARBA" id="ARBA00023274"/>
    </source>
</evidence>
<dbReference type="AlphaFoldDB" id="A0A3E3DW79"/>
<reference evidence="7 8" key="1">
    <citation type="submission" date="2018-08" db="EMBL/GenBank/DDBJ databases">
        <title>A genome reference for cultivated species of the human gut microbiota.</title>
        <authorList>
            <person name="Zou Y."/>
            <person name="Xue W."/>
            <person name="Luo G."/>
        </authorList>
    </citation>
    <scope>NUCLEOTIDE SEQUENCE [LARGE SCALE GENOMIC DNA]</scope>
    <source>
        <strain evidence="7 8">AM25-6</strain>
    </source>
</reference>
<organism evidence="7 8">
    <name type="scientific">Anaerofustis stercorihominis</name>
    <dbReference type="NCBI Taxonomy" id="214853"/>
    <lineage>
        <taxon>Bacteria</taxon>
        <taxon>Bacillati</taxon>
        <taxon>Bacillota</taxon>
        <taxon>Clostridia</taxon>
        <taxon>Eubacteriales</taxon>
        <taxon>Eubacteriaceae</taxon>
        <taxon>Anaerofustis</taxon>
    </lineage>
</organism>
<dbReference type="Proteomes" id="UP000261212">
    <property type="component" value="Unassembled WGS sequence"/>
</dbReference>
<evidence type="ECO:0000256" key="2">
    <source>
        <dbReference type="ARBA" id="ARBA00022980"/>
    </source>
</evidence>
<dbReference type="GO" id="GO:0022627">
    <property type="term" value="C:cytosolic small ribosomal subunit"/>
    <property type="evidence" value="ECO:0007669"/>
    <property type="project" value="TreeGrafter"/>
</dbReference>
<dbReference type="RefSeq" id="WP_007050708.1">
    <property type="nucleotide sequence ID" value="NZ_CABKNJ010000001.1"/>
</dbReference>
<evidence type="ECO:0000313" key="7">
    <source>
        <dbReference type="EMBL" id="RGD73219.1"/>
    </source>
</evidence>
<dbReference type="PROSITE" id="PS00057">
    <property type="entry name" value="RIBOSOMAL_S18"/>
    <property type="match status" value="1"/>
</dbReference>
<comment type="function">
    <text evidence="5">Binds as a heterodimer with protein bS6 to the central domain of the 16S rRNA, where it helps stabilize the platform of the 30S subunit.</text>
</comment>
<name>A0A3E3DW79_9FIRM</name>
<dbReference type="InterPro" id="IPR001648">
    <property type="entry name" value="Ribosomal_bS18"/>
</dbReference>
<dbReference type="GO" id="GO:0070181">
    <property type="term" value="F:small ribosomal subunit rRNA binding"/>
    <property type="evidence" value="ECO:0007669"/>
    <property type="project" value="TreeGrafter"/>
</dbReference>
<dbReference type="InterPro" id="IPR036870">
    <property type="entry name" value="Ribosomal_bS18_sf"/>
</dbReference>
<dbReference type="GeneID" id="98000985"/>
<keyword evidence="5" id="KW-0694">RNA-binding</keyword>
<comment type="similarity">
    <text evidence="1 5 6">Belongs to the bacterial ribosomal protein bS18 family.</text>
</comment>
<proteinExistence type="inferred from homology"/>
<evidence type="ECO:0000256" key="6">
    <source>
        <dbReference type="RuleBase" id="RU003910"/>
    </source>
</evidence>
<keyword evidence="2 5" id="KW-0689">Ribosomal protein</keyword>
<sequence length="81" mass="9450">MAMQRQGSNGGFRRRKKVCYFCENKIEHIDYKDTKLLKKYVSERYKILPRRVTGTCAKHQRGVTQAVNIARNAALLPYTTE</sequence>
<dbReference type="EMBL" id="QUSM01000007">
    <property type="protein sequence ID" value="RGD73219.1"/>
    <property type="molecule type" value="Genomic_DNA"/>
</dbReference>
<dbReference type="Gene3D" id="4.10.640.10">
    <property type="entry name" value="Ribosomal protein S18"/>
    <property type="match status" value="1"/>
</dbReference>
<dbReference type="PANTHER" id="PTHR13479">
    <property type="entry name" value="30S RIBOSOMAL PROTEIN S18"/>
    <property type="match status" value="1"/>
</dbReference>
<evidence type="ECO:0000256" key="5">
    <source>
        <dbReference type="HAMAP-Rule" id="MF_00270"/>
    </source>
</evidence>
<comment type="subunit">
    <text evidence="5">Part of the 30S ribosomal subunit. Forms a tight heterodimer with protein bS6.</text>
</comment>
<dbReference type="PANTHER" id="PTHR13479:SF40">
    <property type="entry name" value="SMALL RIBOSOMAL SUBUNIT PROTEIN BS18M"/>
    <property type="match status" value="1"/>
</dbReference>
<dbReference type="Pfam" id="PF01084">
    <property type="entry name" value="Ribosomal_S18"/>
    <property type="match status" value="1"/>
</dbReference>
<accession>A0A3E3DW79</accession>